<evidence type="ECO:0000313" key="2">
    <source>
        <dbReference type="Proteomes" id="UP001165190"/>
    </source>
</evidence>
<dbReference type="InterPro" id="IPR043502">
    <property type="entry name" value="DNA/RNA_pol_sf"/>
</dbReference>
<dbReference type="InterPro" id="IPR053134">
    <property type="entry name" value="RNA-dir_DNA_polymerase"/>
</dbReference>
<dbReference type="OrthoDB" id="1749611at2759"/>
<dbReference type="PANTHER" id="PTHR24559">
    <property type="entry name" value="TRANSPOSON TY3-I GAG-POL POLYPROTEIN"/>
    <property type="match status" value="1"/>
</dbReference>
<dbReference type="PANTHER" id="PTHR24559:SF450">
    <property type="entry name" value="RNA-DIRECTED DNA POLYMERASE HOMOLOG"/>
    <property type="match status" value="1"/>
</dbReference>
<protein>
    <submittedName>
        <fullName evidence="1">Uncharacterized protein</fullName>
    </submittedName>
</protein>
<evidence type="ECO:0000313" key="1">
    <source>
        <dbReference type="EMBL" id="GMJ00990.1"/>
    </source>
</evidence>
<keyword evidence="2" id="KW-1185">Reference proteome</keyword>
<dbReference type="AlphaFoldDB" id="A0A9W7IRW5"/>
<name>A0A9W7IRW5_HIBTR</name>
<comment type="caution">
    <text evidence="1">The sequence shown here is derived from an EMBL/GenBank/DDBJ whole genome shotgun (WGS) entry which is preliminary data.</text>
</comment>
<dbReference type="EMBL" id="BSYR01000035">
    <property type="protein sequence ID" value="GMJ00990.1"/>
    <property type="molecule type" value="Genomic_DNA"/>
</dbReference>
<organism evidence="1 2">
    <name type="scientific">Hibiscus trionum</name>
    <name type="common">Flower of an hour</name>
    <dbReference type="NCBI Taxonomy" id="183268"/>
    <lineage>
        <taxon>Eukaryota</taxon>
        <taxon>Viridiplantae</taxon>
        <taxon>Streptophyta</taxon>
        <taxon>Embryophyta</taxon>
        <taxon>Tracheophyta</taxon>
        <taxon>Spermatophyta</taxon>
        <taxon>Magnoliopsida</taxon>
        <taxon>eudicotyledons</taxon>
        <taxon>Gunneridae</taxon>
        <taxon>Pentapetalae</taxon>
        <taxon>rosids</taxon>
        <taxon>malvids</taxon>
        <taxon>Malvales</taxon>
        <taxon>Malvaceae</taxon>
        <taxon>Malvoideae</taxon>
        <taxon>Hibiscus</taxon>
    </lineage>
</organism>
<sequence>MQRLTEKDTEVSGEMYLLTCEEIEADTPSELEKLLQQYQSMFEEPQGLPPVRTQDHAIRLQEESSPVNLRPYRFPHYQKTEVERQISEMLASSIIQTSKSPFASPCLLVKKKDGS</sequence>
<gene>
    <name evidence="1" type="ORF">HRI_003768200</name>
</gene>
<accession>A0A9W7IRW5</accession>
<reference evidence="1" key="1">
    <citation type="submission" date="2023-05" db="EMBL/GenBank/DDBJ databases">
        <title>Genome and transcriptome analyses reveal genes involved in the formation of fine ridges on petal epidermal cells in Hibiscus trionum.</title>
        <authorList>
            <person name="Koshimizu S."/>
            <person name="Masuda S."/>
            <person name="Ishii T."/>
            <person name="Shirasu K."/>
            <person name="Hoshino A."/>
            <person name="Arita M."/>
        </authorList>
    </citation>
    <scope>NUCLEOTIDE SEQUENCE</scope>
    <source>
        <strain evidence="1">Hamamatsu line</strain>
    </source>
</reference>
<proteinExistence type="predicted"/>
<dbReference type="SUPFAM" id="SSF56672">
    <property type="entry name" value="DNA/RNA polymerases"/>
    <property type="match status" value="1"/>
</dbReference>
<dbReference type="Proteomes" id="UP001165190">
    <property type="component" value="Unassembled WGS sequence"/>
</dbReference>
<dbReference type="Gene3D" id="3.10.10.10">
    <property type="entry name" value="HIV Type 1 Reverse Transcriptase, subunit A, domain 1"/>
    <property type="match status" value="1"/>
</dbReference>